<dbReference type="PANTHER" id="PTHR30055:SF226">
    <property type="entry name" value="HTH-TYPE TRANSCRIPTIONAL REGULATOR PKSA"/>
    <property type="match status" value="1"/>
</dbReference>
<evidence type="ECO:0000256" key="1">
    <source>
        <dbReference type="ARBA" id="ARBA00023125"/>
    </source>
</evidence>
<dbReference type="InterPro" id="IPR009057">
    <property type="entry name" value="Homeodomain-like_sf"/>
</dbReference>
<feature type="DNA-binding region" description="H-T-H motif" evidence="2">
    <location>
        <begin position="30"/>
        <end position="49"/>
    </location>
</feature>
<dbReference type="Gene3D" id="1.10.357.10">
    <property type="entry name" value="Tetracycline Repressor, domain 2"/>
    <property type="match status" value="1"/>
</dbReference>
<evidence type="ECO:0000256" key="2">
    <source>
        <dbReference type="PROSITE-ProRule" id="PRU00335"/>
    </source>
</evidence>
<dbReference type="PROSITE" id="PS50977">
    <property type="entry name" value="HTH_TETR_2"/>
    <property type="match status" value="1"/>
</dbReference>
<dbReference type="RefSeq" id="WP_090915901.1">
    <property type="nucleotide sequence ID" value="NZ_FMVM01000002.1"/>
</dbReference>
<dbReference type="AlphaFoldDB" id="A0A1G5CKV9"/>
<dbReference type="GO" id="GO:0003700">
    <property type="term" value="F:DNA-binding transcription factor activity"/>
    <property type="evidence" value="ECO:0007669"/>
    <property type="project" value="TreeGrafter"/>
</dbReference>
<dbReference type="STRING" id="582692.SAMN05720606_102119"/>
<keyword evidence="1 2" id="KW-0238">DNA-binding</keyword>
<dbReference type="InterPro" id="IPR036271">
    <property type="entry name" value="Tet_transcr_reg_TetR-rel_C_sf"/>
</dbReference>
<keyword evidence="5" id="KW-1185">Reference proteome</keyword>
<dbReference type="InterPro" id="IPR001647">
    <property type="entry name" value="HTH_TetR"/>
</dbReference>
<dbReference type="InterPro" id="IPR050109">
    <property type="entry name" value="HTH-type_TetR-like_transc_reg"/>
</dbReference>
<sequence length="196" mass="23033">MSNSSKLNIKEKLMLTAIELISVKGYKSVTTQEIALTAGVSEKTLFRHFGTKLNLLESAFDEYHYVAEMTRLFEEEVVWNLHSDLLLVSKTYHEIMHKNRKLFMISLKEMNHLPELRTRTIRHPQQLLELLTRYLQTMYQQGKVVQINAELQAFSFMALNYGLFINHMEDHVHFPWLSLEDVITESVWTFTRALTP</sequence>
<dbReference type="SUPFAM" id="SSF46689">
    <property type="entry name" value="Homeodomain-like"/>
    <property type="match status" value="1"/>
</dbReference>
<dbReference type="Proteomes" id="UP000198538">
    <property type="component" value="Unassembled WGS sequence"/>
</dbReference>
<protein>
    <submittedName>
        <fullName evidence="4">Transcriptional regulator, TetR family</fullName>
    </submittedName>
</protein>
<accession>A0A1G5CKV9</accession>
<evidence type="ECO:0000313" key="4">
    <source>
        <dbReference type="EMBL" id="SCY02937.1"/>
    </source>
</evidence>
<evidence type="ECO:0000313" key="5">
    <source>
        <dbReference type="Proteomes" id="UP000198538"/>
    </source>
</evidence>
<evidence type="ECO:0000259" key="3">
    <source>
        <dbReference type="PROSITE" id="PS50977"/>
    </source>
</evidence>
<organism evidence="4 5">
    <name type="scientific">Paenibacillus polysaccharolyticus</name>
    <dbReference type="NCBI Taxonomy" id="582692"/>
    <lineage>
        <taxon>Bacteria</taxon>
        <taxon>Bacillati</taxon>
        <taxon>Bacillota</taxon>
        <taxon>Bacilli</taxon>
        <taxon>Bacillales</taxon>
        <taxon>Paenibacillaceae</taxon>
        <taxon>Paenibacillus</taxon>
    </lineage>
</organism>
<dbReference type="GO" id="GO:0000976">
    <property type="term" value="F:transcription cis-regulatory region binding"/>
    <property type="evidence" value="ECO:0007669"/>
    <property type="project" value="TreeGrafter"/>
</dbReference>
<dbReference type="Pfam" id="PF00440">
    <property type="entry name" value="TetR_N"/>
    <property type="match status" value="1"/>
</dbReference>
<proteinExistence type="predicted"/>
<feature type="domain" description="HTH tetR-type" evidence="3">
    <location>
        <begin position="7"/>
        <end position="67"/>
    </location>
</feature>
<dbReference type="PRINTS" id="PR00455">
    <property type="entry name" value="HTHTETR"/>
</dbReference>
<reference evidence="5" key="1">
    <citation type="submission" date="2016-10" db="EMBL/GenBank/DDBJ databases">
        <authorList>
            <person name="Varghese N."/>
            <person name="Submissions S."/>
        </authorList>
    </citation>
    <scope>NUCLEOTIDE SEQUENCE [LARGE SCALE GENOMIC DNA]</scope>
    <source>
        <strain evidence="5">BL9</strain>
    </source>
</reference>
<dbReference type="PANTHER" id="PTHR30055">
    <property type="entry name" value="HTH-TYPE TRANSCRIPTIONAL REGULATOR RUTR"/>
    <property type="match status" value="1"/>
</dbReference>
<name>A0A1G5CKV9_9BACL</name>
<dbReference type="EMBL" id="FMVM01000002">
    <property type="protein sequence ID" value="SCY02937.1"/>
    <property type="molecule type" value="Genomic_DNA"/>
</dbReference>
<dbReference type="SUPFAM" id="SSF48498">
    <property type="entry name" value="Tetracyclin repressor-like, C-terminal domain"/>
    <property type="match status" value="1"/>
</dbReference>
<gene>
    <name evidence="4" type="ORF">SAMN05720606_102119</name>
</gene>